<accession>A0A183EAI5</accession>
<evidence type="ECO:0000313" key="2">
    <source>
        <dbReference type="Proteomes" id="UP000271098"/>
    </source>
</evidence>
<proteinExistence type="predicted"/>
<name>A0A183EAI5_9BILA</name>
<dbReference type="EMBL" id="UYRT01085991">
    <property type="protein sequence ID" value="VDN30807.1"/>
    <property type="molecule type" value="Genomic_DNA"/>
</dbReference>
<keyword evidence="2" id="KW-1185">Reference proteome</keyword>
<organism evidence="3">
    <name type="scientific">Gongylonema pulchrum</name>
    <dbReference type="NCBI Taxonomy" id="637853"/>
    <lineage>
        <taxon>Eukaryota</taxon>
        <taxon>Metazoa</taxon>
        <taxon>Ecdysozoa</taxon>
        <taxon>Nematoda</taxon>
        <taxon>Chromadorea</taxon>
        <taxon>Rhabditida</taxon>
        <taxon>Spirurina</taxon>
        <taxon>Spiruromorpha</taxon>
        <taxon>Spiruroidea</taxon>
        <taxon>Gongylonematidae</taxon>
        <taxon>Gongylonema</taxon>
    </lineage>
</organism>
<sequence>MAQLLLTGEMAKLLLTGEMAQLLLTREMVTFRQLPVSRVGGTAVRISAVVLGYGLDYWQIEQRTREWVEGRRENRAPAVMWRSARGDAQCSC</sequence>
<reference evidence="3" key="1">
    <citation type="submission" date="2016-06" db="UniProtKB">
        <authorList>
            <consortium name="WormBaseParasite"/>
        </authorList>
    </citation>
    <scope>IDENTIFICATION</scope>
</reference>
<protein>
    <submittedName>
        <fullName evidence="1 3">Uncharacterized protein</fullName>
    </submittedName>
</protein>
<dbReference type="WBParaSite" id="GPUH_0001800101-mRNA-1">
    <property type="protein sequence ID" value="GPUH_0001800101-mRNA-1"/>
    <property type="gene ID" value="GPUH_0001800101"/>
</dbReference>
<evidence type="ECO:0000313" key="1">
    <source>
        <dbReference type="EMBL" id="VDN30807.1"/>
    </source>
</evidence>
<reference evidence="1 2" key="2">
    <citation type="submission" date="2018-11" db="EMBL/GenBank/DDBJ databases">
        <authorList>
            <consortium name="Pathogen Informatics"/>
        </authorList>
    </citation>
    <scope>NUCLEOTIDE SEQUENCE [LARGE SCALE GENOMIC DNA]</scope>
</reference>
<gene>
    <name evidence="1" type="ORF">GPUH_LOCUS17976</name>
</gene>
<evidence type="ECO:0000313" key="3">
    <source>
        <dbReference type="WBParaSite" id="GPUH_0001800101-mRNA-1"/>
    </source>
</evidence>
<dbReference type="AlphaFoldDB" id="A0A183EAI5"/>
<dbReference type="Proteomes" id="UP000271098">
    <property type="component" value="Unassembled WGS sequence"/>
</dbReference>